<dbReference type="InterPro" id="IPR005936">
    <property type="entry name" value="FtsH"/>
</dbReference>
<keyword evidence="6 14" id="KW-0547">Nucleotide-binding</keyword>
<comment type="similarity">
    <text evidence="2 14">In the C-terminal section; belongs to the peptidase M41 family.</text>
</comment>
<reference evidence="17 18" key="1">
    <citation type="submission" date="2017-09" db="EMBL/GenBank/DDBJ databases">
        <title>Depth-based differentiation of microbial function through sediment-hosted aquifers and enrichment of novel symbionts in the deep terrestrial subsurface.</title>
        <authorList>
            <person name="Probst A.J."/>
            <person name="Ladd B."/>
            <person name="Jarett J.K."/>
            <person name="Geller-Mcgrath D.E."/>
            <person name="Sieber C.M."/>
            <person name="Emerson J.B."/>
            <person name="Anantharaman K."/>
            <person name="Thomas B.C."/>
            <person name="Malmstrom R."/>
            <person name="Stieglmeier M."/>
            <person name="Klingl A."/>
            <person name="Woyke T."/>
            <person name="Ryan C.M."/>
            <person name="Banfield J.F."/>
        </authorList>
    </citation>
    <scope>NUCLEOTIDE SEQUENCE [LARGE SCALE GENOMIC DNA]</scope>
    <source>
        <strain evidence="17">CG11_big_fil_rev_8_21_14_0_20_44_10</strain>
    </source>
</reference>
<dbReference type="GO" id="GO:0008270">
    <property type="term" value="F:zinc ion binding"/>
    <property type="evidence" value="ECO:0007669"/>
    <property type="project" value="UniProtKB-UniRule"/>
</dbReference>
<evidence type="ECO:0000256" key="5">
    <source>
        <dbReference type="ARBA" id="ARBA00022723"/>
    </source>
</evidence>
<keyword evidence="9 14" id="KW-0067">ATP-binding</keyword>
<feature type="transmembrane region" description="Helical" evidence="14">
    <location>
        <begin position="119"/>
        <end position="137"/>
    </location>
</feature>
<dbReference type="HAMAP" id="MF_01458">
    <property type="entry name" value="FtsH"/>
    <property type="match status" value="1"/>
</dbReference>
<evidence type="ECO:0000313" key="18">
    <source>
        <dbReference type="Proteomes" id="UP000231550"/>
    </source>
</evidence>
<proteinExistence type="inferred from homology"/>
<keyword evidence="4 14" id="KW-0812">Transmembrane</keyword>
<dbReference type="Gene3D" id="3.40.50.300">
    <property type="entry name" value="P-loop containing nucleotide triphosphate hydrolases"/>
    <property type="match status" value="1"/>
</dbReference>
<comment type="function">
    <text evidence="14">Acts as a processive, ATP-dependent zinc metallopeptidase for both cytoplasmic and membrane proteins. Plays a role in the quality control of integral membrane proteins.</text>
</comment>
<comment type="subcellular location">
    <subcellularLocation>
        <location evidence="14">Cell membrane</location>
        <topology evidence="14">Multi-pass membrane protein</topology>
        <orientation evidence="14">Cytoplasmic side</orientation>
    </subcellularLocation>
    <subcellularLocation>
        <location evidence="1">Membrane</location>
    </subcellularLocation>
</comment>
<evidence type="ECO:0000256" key="9">
    <source>
        <dbReference type="ARBA" id="ARBA00022840"/>
    </source>
</evidence>
<dbReference type="Proteomes" id="UP000231550">
    <property type="component" value="Unassembled WGS sequence"/>
</dbReference>
<dbReference type="Gene3D" id="1.10.8.60">
    <property type="match status" value="1"/>
</dbReference>
<evidence type="ECO:0000313" key="17">
    <source>
        <dbReference type="EMBL" id="PIQ74761.1"/>
    </source>
</evidence>
<dbReference type="SUPFAM" id="SSF52540">
    <property type="entry name" value="P-loop containing nucleoside triphosphate hydrolases"/>
    <property type="match status" value="1"/>
</dbReference>
<dbReference type="GO" id="GO:0004176">
    <property type="term" value="F:ATP-dependent peptidase activity"/>
    <property type="evidence" value="ECO:0007669"/>
    <property type="project" value="InterPro"/>
</dbReference>
<dbReference type="PROSITE" id="PS00674">
    <property type="entry name" value="AAA"/>
    <property type="match status" value="1"/>
</dbReference>
<comment type="similarity">
    <text evidence="15">Belongs to the AAA ATPase family.</text>
</comment>
<dbReference type="GO" id="GO:0005524">
    <property type="term" value="F:ATP binding"/>
    <property type="evidence" value="ECO:0007669"/>
    <property type="project" value="UniProtKB-UniRule"/>
</dbReference>
<dbReference type="InterPro" id="IPR003959">
    <property type="entry name" value="ATPase_AAA_core"/>
</dbReference>
<dbReference type="EC" id="3.4.24.-" evidence="14"/>
<dbReference type="SMART" id="SM00382">
    <property type="entry name" value="AAA"/>
    <property type="match status" value="1"/>
</dbReference>
<comment type="subunit">
    <text evidence="14">Homohexamer.</text>
</comment>
<dbReference type="GO" id="GO:0006508">
    <property type="term" value="P:proteolysis"/>
    <property type="evidence" value="ECO:0007669"/>
    <property type="project" value="UniProtKB-KW"/>
</dbReference>
<gene>
    <name evidence="14" type="primary">ftsH</name>
    <name evidence="17" type="ORF">COV85_00300</name>
</gene>
<dbReference type="FunFam" id="1.20.58.760:FF:000001">
    <property type="entry name" value="ATP-dependent zinc metalloprotease FtsH"/>
    <property type="match status" value="1"/>
</dbReference>
<comment type="similarity">
    <text evidence="13 14">In the central section; belongs to the AAA ATPase family.</text>
</comment>
<dbReference type="SUPFAM" id="SSF140990">
    <property type="entry name" value="FtsH protease domain-like"/>
    <property type="match status" value="1"/>
</dbReference>
<dbReference type="Gene3D" id="1.20.58.760">
    <property type="entry name" value="Peptidase M41"/>
    <property type="match status" value="1"/>
</dbReference>
<feature type="transmembrane region" description="Helical" evidence="14">
    <location>
        <begin position="12"/>
        <end position="28"/>
    </location>
</feature>
<dbReference type="GO" id="GO:0016887">
    <property type="term" value="F:ATP hydrolysis activity"/>
    <property type="evidence" value="ECO:0007669"/>
    <property type="project" value="UniProtKB-UniRule"/>
</dbReference>
<dbReference type="FunFam" id="1.10.8.60:FF:000001">
    <property type="entry name" value="ATP-dependent zinc metalloprotease FtsH"/>
    <property type="match status" value="1"/>
</dbReference>
<feature type="domain" description="AAA+ ATPase" evidence="16">
    <location>
        <begin position="200"/>
        <end position="339"/>
    </location>
</feature>
<keyword evidence="3 14" id="KW-0645">Protease</keyword>
<evidence type="ECO:0000256" key="8">
    <source>
        <dbReference type="ARBA" id="ARBA00022833"/>
    </source>
</evidence>
<evidence type="ECO:0000256" key="12">
    <source>
        <dbReference type="ARBA" id="ARBA00023136"/>
    </source>
</evidence>
<evidence type="ECO:0000256" key="7">
    <source>
        <dbReference type="ARBA" id="ARBA00022801"/>
    </source>
</evidence>
<evidence type="ECO:0000256" key="11">
    <source>
        <dbReference type="ARBA" id="ARBA00023049"/>
    </source>
</evidence>
<sequence length="713" mass="78699">MAEKKKAHNPFVWLALAVFVSMLFWQWYGRPEGPPSQNLGTSKFFETVTGPDQKNLELIIVRPVDGLTYAAVAQTKLKKGFFTTTLTPQGETILAAWAKQEGISYSVEPKKQPSRWETALRWLLLILLLVGVWIFFMRRMQGGAGGMGGLNSFAKSQPRTEIPTTRFSDVAGIDEAILEVGEVVDFLKTPARFIKVGAKIPKGVLLVGPPGTGKTLLARAVAGEAGVPFFSISGSEFVEMFVGVGAGRVRSLFEQAKKSTPCIVFIDEIDAMGHSRGAGIGQSYDEGGQTLNQLFTEMDGFDVNQGIIVLAATNRPDVLDVALMRPGRFDRHVEVGLPDVRGREQILRIHTRNKPLADNVSLSEIARGTASFSGAQLEQLANEAAMLAAREGKSLVDIDHFRRAQSRILMGEERHIIVSDADRKLTAYHEAGHAIVGAFVAATSGGDAVHQVTIIPRRSAMGVTGFLPKEDKYTYAKAYCMGKIKTLLGGRVAEELTAGIEMVTTGAGLDLKTMTNLVRRMVCDWGMSDKLPLRTYGEHSEQVFLGRDLGRERDYGEDMAKKIDDEIDRIIAECLDEVRLILTGSRDKLELLANALLERETLSGDEVRAIVGGEAESEAQAVLPILPTETKAGKKDWVLRWLKYGWRNLSDLIKWAKGKPWKHWHSFFSRQSVSSRSFSTYRFDFFGISKRVSESESGSRSRRKRKAGLLATK</sequence>
<dbReference type="GO" id="GO:0030163">
    <property type="term" value="P:protein catabolic process"/>
    <property type="evidence" value="ECO:0007669"/>
    <property type="project" value="UniProtKB-UniRule"/>
</dbReference>
<evidence type="ECO:0000256" key="14">
    <source>
        <dbReference type="HAMAP-Rule" id="MF_01458"/>
    </source>
</evidence>
<dbReference type="EMBL" id="PCVN01000007">
    <property type="protein sequence ID" value="PIQ74761.1"/>
    <property type="molecule type" value="Genomic_DNA"/>
</dbReference>
<dbReference type="CDD" id="cd19501">
    <property type="entry name" value="RecA-like_FtsH"/>
    <property type="match status" value="1"/>
</dbReference>
<comment type="cofactor">
    <cofactor evidence="14">
        <name>Zn(2+)</name>
        <dbReference type="ChEBI" id="CHEBI:29105"/>
    </cofactor>
    <text evidence="14">Binds 1 zinc ion per subunit.</text>
</comment>
<dbReference type="Pfam" id="PF00004">
    <property type="entry name" value="AAA"/>
    <property type="match status" value="1"/>
</dbReference>
<evidence type="ECO:0000259" key="16">
    <source>
        <dbReference type="SMART" id="SM00382"/>
    </source>
</evidence>
<feature type="binding site" evidence="14">
    <location>
        <position position="433"/>
    </location>
    <ligand>
        <name>Zn(2+)</name>
        <dbReference type="ChEBI" id="CHEBI:29105"/>
        <note>catalytic</note>
    </ligand>
</feature>
<dbReference type="InterPro" id="IPR041569">
    <property type="entry name" value="AAA_lid_3"/>
</dbReference>
<dbReference type="InterPro" id="IPR000642">
    <property type="entry name" value="Peptidase_M41"/>
</dbReference>
<dbReference type="InterPro" id="IPR037219">
    <property type="entry name" value="Peptidase_M41-like"/>
</dbReference>
<keyword evidence="11 14" id="KW-0482">Metalloprotease</keyword>
<dbReference type="PANTHER" id="PTHR23076">
    <property type="entry name" value="METALLOPROTEASE M41 FTSH"/>
    <property type="match status" value="1"/>
</dbReference>
<evidence type="ECO:0000256" key="2">
    <source>
        <dbReference type="ARBA" id="ARBA00010044"/>
    </source>
</evidence>
<keyword evidence="7 14" id="KW-0378">Hydrolase</keyword>
<dbReference type="Pfam" id="PF17862">
    <property type="entry name" value="AAA_lid_3"/>
    <property type="match status" value="1"/>
</dbReference>
<evidence type="ECO:0000256" key="13">
    <source>
        <dbReference type="ARBA" id="ARBA00061570"/>
    </source>
</evidence>
<dbReference type="AlphaFoldDB" id="A0A2H0KRH5"/>
<dbReference type="GO" id="GO:0005886">
    <property type="term" value="C:plasma membrane"/>
    <property type="evidence" value="ECO:0007669"/>
    <property type="project" value="UniProtKB-SubCell"/>
</dbReference>
<dbReference type="InterPro" id="IPR027417">
    <property type="entry name" value="P-loop_NTPase"/>
</dbReference>
<dbReference type="InterPro" id="IPR003960">
    <property type="entry name" value="ATPase_AAA_CS"/>
</dbReference>
<dbReference type="PANTHER" id="PTHR23076:SF97">
    <property type="entry name" value="ATP-DEPENDENT ZINC METALLOPROTEASE YME1L1"/>
    <property type="match status" value="1"/>
</dbReference>
<keyword evidence="8 14" id="KW-0862">Zinc</keyword>
<evidence type="ECO:0000256" key="10">
    <source>
        <dbReference type="ARBA" id="ARBA00022989"/>
    </source>
</evidence>
<dbReference type="InterPro" id="IPR003593">
    <property type="entry name" value="AAA+_ATPase"/>
</dbReference>
<feature type="active site" evidence="14">
    <location>
        <position position="430"/>
    </location>
</feature>
<feature type="binding site" evidence="14">
    <location>
        <position position="429"/>
    </location>
    <ligand>
        <name>Zn(2+)</name>
        <dbReference type="ChEBI" id="CHEBI:29105"/>
        <note>catalytic</note>
    </ligand>
</feature>
<dbReference type="NCBIfam" id="TIGR01241">
    <property type="entry name" value="FtsH_fam"/>
    <property type="match status" value="1"/>
</dbReference>
<keyword evidence="14" id="KW-1003">Cell membrane</keyword>
<evidence type="ECO:0000256" key="1">
    <source>
        <dbReference type="ARBA" id="ARBA00004370"/>
    </source>
</evidence>
<dbReference type="Pfam" id="PF01434">
    <property type="entry name" value="Peptidase_M41"/>
    <property type="match status" value="1"/>
</dbReference>
<dbReference type="GO" id="GO:0004222">
    <property type="term" value="F:metalloendopeptidase activity"/>
    <property type="evidence" value="ECO:0007669"/>
    <property type="project" value="InterPro"/>
</dbReference>
<evidence type="ECO:0000256" key="3">
    <source>
        <dbReference type="ARBA" id="ARBA00022670"/>
    </source>
</evidence>
<comment type="caution">
    <text evidence="17">The sequence shown here is derived from an EMBL/GenBank/DDBJ whole genome shotgun (WGS) entry which is preliminary data.</text>
</comment>
<organism evidence="17 18">
    <name type="scientific">Candidatus Portnoybacteria bacterium CG11_big_fil_rev_8_21_14_0_20_44_10</name>
    <dbReference type="NCBI Taxonomy" id="1974818"/>
    <lineage>
        <taxon>Bacteria</taxon>
        <taxon>Candidatus Portnoyibacteriota</taxon>
    </lineage>
</organism>
<evidence type="ECO:0000256" key="6">
    <source>
        <dbReference type="ARBA" id="ARBA00022741"/>
    </source>
</evidence>
<dbReference type="FunFam" id="3.40.50.300:FF:000001">
    <property type="entry name" value="ATP-dependent zinc metalloprotease FtsH"/>
    <property type="match status" value="1"/>
</dbReference>
<keyword evidence="5 14" id="KW-0479">Metal-binding</keyword>
<feature type="binding site" evidence="14">
    <location>
        <begin position="208"/>
        <end position="215"/>
    </location>
    <ligand>
        <name>ATP</name>
        <dbReference type="ChEBI" id="CHEBI:30616"/>
    </ligand>
</feature>
<protein>
    <recommendedName>
        <fullName evidence="14">ATP-dependent zinc metalloprotease FtsH</fullName>
        <ecNumber evidence="14">3.4.24.-</ecNumber>
    </recommendedName>
</protein>
<feature type="binding site" evidence="14">
    <location>
        <position position="510"/>
    </location>
    <ligand>
        <name>Zn(2+)</name>
        <dbReference type="ChEBI" id="CHEBI:29105"/>
        <note>catalytic</note>
    </ligand>
</feature>
<keyword evidence="12 14" id="KW-0472">Membrane</keyword>
<evidence type="ECO:0000256" key="15">
    <source>
        <dbReference type="RuleBase" id="RU003651"/>
    </source>
</evidence>
<name>A0A2H0KRH5_9BACT</name>
<keyword evidence="10 14" id="KW-1133">Transmembrane helix</keyword>
<accession>A0A2H0KRH5</accession>
<evidence type="ECO:0000256" key="4">
    <source>
        <dbReference type="ARBA" id="ARBA00022692"/>
    </source>
</evidence>